<evidence type="ECO:0000256" key="1">
    <source>
        <dbReference type="ARBA" id="ARBA00022801"/>
    </source>
</evidence>
<evidence type="ECO:0000313" key="3">
    <source>
        <dbReference type="Proteomes" id="UP001596303"/>
    </source>
</evidence>
<sequence>MTHALSSPPPEWAPQDTLLIGWPSHFDPWDTPFEKAREEVAALANAILAQKPTNGLPQTGVTLVLEGEAAEIAARAMVPGASIINTPCGDTWLRDTAPIFSRRNGVLETRRFRFNGWGEKYIYPGDADLSARLVSHFETPDTPLDFVLEGGSVDWDGEGRLLTTDECLLNDNRNAGWSRAHATEQLQRAFGVKDVVWIAKGLLNDHTDGHIDNLARFIAPGHVVCQAPNGADDPHAERLLALEDTLRRYEGALGKLTVSTIPSPGQVLDDEGEAMPASHINFVITNQAVLVPAYNDEVHKAVEALQSFFPDRKVVASSARAILTGGGAFHCISQQIPSAEGQSV</sequence>
<reference evidence="3" key="1">
    <citation type="journal article" date="2019" name="Int. J. Syst. Evol. Microbiol.">
        <title>The Global Catalogue of Microorganisms (GCM) 10K type strain sequencing project: providing services to taxonomists for standard genome sequencing and annotation.</title>
        <authorList>
            <consortium name="The Broad Institute Genomics Platform"/>
            <consortium name="The Broad Institute Genome Sequencing Center for Infectious Disease"/>
            <person name="Wu L."/>
            <person name="Ma J."/>
        </authorList>
    </citation>
    <scope>NUCLEOTIDE SEQUENCE [LARGE SCALE GENOMIC DNA]</scope>
    <source>
        <strain evidence="3">CGMCC-1.15741</strain>
    </source>
</reference>
<dbReference type="PANTHER" id="PTHR31377">
    <property type="entry name" value="AGMATINE DEIMINASE-RELATED"/>
    <property type="match status" value="1"/>
</dbReference>
<dbReference type="Gene3D" id="3.75.10.10">
    <property type="entry name" value="L-arginine/glycine Amidinotransferase, Chain A"/>
    <property type="match status" value="1"/>
</dbReference>
<dbReference type="PANTHER" id="PTHR31377:SF0">
    <property type="entry name" value="AGMATINE DEIMINASE-RELATED"/>
    <property type="match status" value="1"/>
</dbReference>
<dbReference type="InterPro" id="IPR007466">
    <property type="entry name" value="Peptidyl-Arg-deiminase_porph"/>
</dbReference>
<dbReference type="RefSeq" id="WP_377376509.1">
    <property type="nucleotide sequence ID" value="NZ_JBHSSW010000005.1"/>
</dbReference>
<keyword evidence="1" id="KW-0378">Hydrolase</keyword>
<dbReference type="Pfam" id="PF04371">
    <property type="entry name" value="PAD_porph"/>
    <property type="match status" value="1"/>
</dbReference>
<accession>A0ABW1S8I2</accession>
<gene>
    <name evidence="2" type="ORF">ACFQDM_05435</name>
</gene>
<keyword evidence="3" id="KW-1185">Reference proteome</keyword>
<evidence type="ECO:0000313" key="2">
    <source>
        <dbReference type="EMBL" id="MFC6197508.1"/>
    </source>
</evidence>
<dbReference type="EMBL" id="JBHSSW010000005">
    <property type="protein sequence ID" value="MFC6197508.1"/>
    <property type="molecule type" value="Genomic_DNA"/>
</dbReference>
<protein>
    <submittedName>
        <fullName evidence="2">Agmatine deiminase family protein</fullName>
    </submittedName>
</protein>
<comment type="caution">
    <text evidence="2">The sequence shown here is derived from an EMBL/GenBank/DDBJ whole genome shotgun (WGS) entry which is preliminary data.</text>
</comment>
<proteinExistence type="predicted"/>
<name>A0ABW1S8I2_9PROT</name>
<organism evidence="2 3">
    <name type="scientific">Ponticaulis profundi</name>
    <dbReference type="NCBI Taxonomy" id="2665222"/>
    <lineage>
        <taxon>Bacteria</taxon>
        <taxon>Pseudomonadati</taxon>
        <taxon>Pseudomonadota</taxon>
        <taxon>Alphaproteobacteria</taxon>
        <taxon>Hyphomonadales</taxon>
        <taxon>Hyphomonadaceae</taxon>
        <taxon>Ponticaulis</taxon>
    </lineage>
</organism>
<dbReference type="Proteomes" id="UP001596303">
    <property type="component" value="Unassembled WGS sequence"/>
</dbReference>
<dbReference type="SUPFAM" id="SSF55909">
    <property type="entry name" value="Pentein"/>
    <property type="match status" value="1"/>
</dbReference>